<reference evidence="1" key="1">
    <citation type="submission" date="2014-03" db="EMBL/GenBank/DDBJ databases">
        <authorList>
            <person name="Zhang G."/>
            <person name="Zhu L."/>
            <person name="Fang P."/>
        </authorList>
    </citation>
    <scope>NUCLEOTIDE SEQUENCE</scope>
    <source>
        <strain evidence="1">NS1</strain>
        <plasmid evidence="1">pNSL1</plasmid>
    </source>
</reference>
<name>A0A097SPK1_9NOCA</name>
<geneLocation type="plasmid" evidence="1">
    <name>pNSL1</name>
</geneLocation>
<proteinExistence type="predicted"/>
<sequence>MPHKCDKTTRWCSCHILGANRRQSARATSGKAQVDRPRAQLDGKNLHLPQVFWQCLGSDGIGQEPTNSVGSTARCHLPVCPTCGFSASCQCLILTNLSESLAGRYPVSRSVSERAPSGACLSAA</sequence>
<evidence type="ECO:0000313" key="1">
    <source>
        <dbReference type="EMBL" id="AIU93463.1"/>
    </source>
</evidence>
<protein>
    <submittedName>
        <fullName evidence="1">Uncharacterized protein</fullName>
    </submittedName>
</protein>
<gene>
    <name evidence="1" type="ORF">LRS1606.29</name>
</gene>
<dbReference type="AlphaFoldDB" id="A0A097SPK1"/>
<accession>A0A097SPK1</accession>
<keyword evidence="1" id="KW-0614">Plasmid</keyword>
<dbReference type="EMBL" id="KJ605395">
    <property type="protein sequence ID" value="AIU93463.1"/>
    <property type="molecule type" value="Genomic_DNA"/>
</dbReference>
<organism evidence="1">
    <name type="scientific">Rhodococcus sp. NS1</name>
    <dbReference type="NCBI Taxonomy" id="402236"/>
    <lineage>
        <taxon>Bacteria</taxon>
        <taxon>Bacillati</taxon>
        <taxon>Actinomycetota</taxon>
        <taxon>Actinomycetes</taxon>
        <taxon>Mycobacteriales</taxon>
        <taxon>Nocardiaceae</taxon>
        <taxon>Rhodococcus</taxon>
    </lineage>
</organism>